<dbReference type="InterPro" id="IPR045170">
    <property type="entry name" value="MTOX"/>
</dbReference>
<keyword evidence="5" id="KW-0560">Oxidoreductase</keyword>
<sequence length="254" mass="28126">MTEWQCLTVKCQCLRMRLRNCGVLDIRDCTASAQKVVSALSAYDIPHEHLLTRDIRRRFPMFNVSDKDQAIYDPNGGLIRADTALAAFQKMFKQFGGTLHDKELVRSVKPGSPAKVVTSCSIYAASSVVIAAGPWTGKFASALGLSLRLQPIKVIPMYWRIKPGQEEAHQSGKFPCFIDARGETKGSFDMYGLPCEEYPGLVKFMSVSLKFPEGHGFKLAPAVGKAVAELVTGREPTYNMKPFKIGRFDTLAKL</sequence>
<evidence type="ECO:0000256" key="5">
    <source>
        <dbReference type="ARBA" id="ARBA00023002"/>
    </source>
</evidence>
<dbReference type="InterPro" id="IPR006076">
    <property type="entry name" value="FAD-dep_OxRdtase"/>
</dbReference>
<evidence type="ECO:0000256" key="1">
    <source>
        <dbReference type="ARBA" id="ARBA00001974"/>
    </source>
</evidence>
<gene>
    <name evidence="7" type="ORF">PoB_001940000</name>
</gene>
<evidence type="ECO:0000256" key="2">
    <source>
        <dbReference type="ARBA" id="ARBA00010989"/>
    </source>
</evidence>
<dbReference type="EMBL" id="BLXT01002301">
    <property type="protein sequence ID" value="GFN92894.1"/>
    <property type="molecule type" value="Genomic_DNA"/>
</dbReference>
<dbReference type="Gene3D" id="3.50.50.60">
    <property type="entry name" value="FAD/NAD(P)-binding domain"/>
    <property type="match status" value="2"/>
</dbReference>
<comment type="caution">
    <text evidence="7">The sequence shown here is derived from an EMBL/GenBank/DDBJ whole genome shotgun (WGS) entry which is preliminary data.</text>
</comment>
<evidence type="ECO:0000256" key="3">
    <source>
        <dbReference type="ARBA" id="ARBA00022630"/>
    </source>
</evidence>
<organism evidence="7 8">
    <name type="scientific">Plakobranchus ocellatus</name>
    <dbReference type="NCBI Taxonomy" id="259542"/>
    <lineage>
        <taxon>Eukaryota</taxon>
        <taxon>Metazoa</taxon>
        <taxon>Spiralia</taxon>
        <taxon>Lophotrochozoa</taxon>
        <taxon>Mollusca</taxon>
        <taxon>Gastropoda</taxon>
        <taxon>Heterobranchia</taxon>
        <taxon>Euthyneura</taxon>
        <taxon>Panpulmonata</taxon>
        <taxon>Sacoglossa</taxon>
        <taxon>Placobranchoidea</taxon>
        <taxon>Plakobranchidae</taxon>
        <taxon>Plakobranchus</taxon>
    </lineage>
</organism>
<name>A0AAV3ZCM0_9GAST</name>
<dbReference type="GO" id="GO:0008115">
    <property type="term" value="F:sarcosine oxidase activity"/>
    <property type="evidence" value="ECO:0007669"/>
    <property type="project" value="TreeGrafter"/>
</dbReference>
<evidence type="ECO:0000256" key="4">
    <source>
        <dbReference type="ARBA" id="ARBA00022827"/>
    </source>
</evidence>
<dbReference type="GO" id="GO:0050660">
    <property type="term" value="F:flavin adenine dinucleotide binding"/>
    <property type="evidence" value="ECO:0007669"/>
    <property type="project" value="InterPro"/>
</dbReference>
<keyword evidence="4" id="KW-0274">FAD</keyword>
<evidence type="ECO:0000259" key="6">
    <source>
        <dbReference type="Pfam" id="PF01266"/>
    </source>
</evidence>
<dbReference type="SUPFAM" id="SSF51905">
    <property type="entry name" value="FAD/NAD(P)-binding domain"/>
    <property type="match status" value="1"/>
</dbReference>
<evidence type="ECO:0000313" key="7">
    <source>
        <dbReference type="EMBL" id="GFN92894.1"/>
    </source>
</evidence>
<accession>A0AAV3ZCM0</accession>
<keyword evidence="8" id="KW-1185">Reference proteome</keyword>
<feature type="domain" description="FAD dependent oxidoreductase" evidence="6">
    <location>
        <begin position="18"/>
        <end position="177"/>
    </location>
</feature>
<dbReference type="PANTHER" id="PTHR10961">
    <property type="entry name" value="PEROXISOMAL SARCOSINE OXIDASE"/>
    <property type="match status" value="1"/>
</dbReference>
<dbReference type="Pfam" id="PF01266">
    <property type="entry name" value="DAO"/>
    <property type="match status" value="1"/>
</dbReference>
<dbReference type="GO" id="GO:0033514">
    <property type="term" value="P:L-lysine catabolic process to acetyl-CoA via L-pipecolate"/>
    <property type="evidence" value="ECO:0007669"/>
    <property type="project" value="TreeGrafter"/>
</dbReference>
<proteinExistence type="inferred from homology"/>
<reference evidence="7 8" key="1">
    <citation type="journal article" date="2021" name="Elife">
        <title>Chloroplast acquisition without the gene transfer in kleptoplastic sea slugs, Plakobranchus ocellatus.</title>
        <authorList>
            <person name="Maeda T."/>
            <person name="Takahashi S."/>
            <person name="Yoshida T."/>
            <person name="Shimamura S."/>
            <person name="Takaki Y."/>
            <person name="Nagai Y."/>
            <person name="Toyoda A."/>
            <person name="Suzuki Y."/>
            <person name="Arimoto A."/>
            <person name="Ishii H."/>
            <person name="Satoh N."/>
            <person name="Nishiyama T."/>
            <person name="Hasebe M."/>
            <person name="Maruyama T."/>
            <person name="Minagawa J."/>
            <person name="Obokata J."/>
            <person name="Shigenobu S."/>
        </authorList>
    </citation>
    <scope>NUCLEOTIDE SEQUENCE [LARGE SCALE GENOMIC DNA]</scope>
</reference>
<protein>
    <submittedName>
        <fullName evidence="7">Peroxisomal sarcosine oxidase</fullName>
    </submittedName>
</protein>
<comment type="cofactor">
    <cofactor evidence="1">
        <name>FAD</name>
        <dbReference type="ChEBI" id="CHEBI:57692"/>
    </cofactor>
</comment>
<keyword evidence="3" id="KW-0285">Flavoprotein</keyword>
<dbReference type="InterPro" id="IPR036188">
    <property type="entry name" value="FAD/NAD-bd_sf"/>
</dbReference>
<dbReference type="Gene3D" id="3.30.9.10">
    <property type="entry name" value="D-Amino Acid Oxidase, subunit A, domain 2"/>
    <property type="match status" value="1"/>
</dbReference>
<dbReference type="GO" id="GO:0050031">
    <property type="term" value="F:L-pipecolate oxidase activity"/>
    <property type="evidence" value="ECO:0007669"/>
    <property type="project" value="TreeGrafter"/>
</dbReference>
<dbReference type="Proteomes" id="UP000735302">
    <property type="component" value="Unassembled WGS sequence"/>
</dbReference>
<dbReference type="GO" id="GO:0005777">
    <property type="term" value="C:peroxisome"/>
    <property type="evidence" value="ECO:0007669"/>
    <property type="project" value="TreeGrafter"/>
</dbReference>
<dbReference type="PANTHER" id="PTHR10961:SF46">
    <property type="entry name" value="PEROXISOMAL SARCOSINE OXIDASE"/>
    <property type="match status" value="1"/>
</dbReference>
<dbReference type="AlphaFoldDB" id="A0AAV3ZCM0"/>
<comment type="similarity">
    <text evidence="2">Belongs to the MSOX/MTOX family.</text>
</comment>
<evidence type="ECO:0000313" key="8">
    <source>
        <dbReference type="Proteomes" id="UP000735302"/>
    </source>
</evidence>